<evidence type="ECO:0000313" key="1">
    <source>
        <dbReference type="EMBL" id="KAG0304757.1"/>
    </source>
</evidence>
<dbReference type="AlphaFoldDB" id="A0A9P6UJC2"/>
<protein>
    <submittedName>
        <fullName evidence="1">Uncharacterized protein</fullName>
    </submittedName>
</protein>
<evidence type="ECO:0000313" key="2">
    <source>
        <dbReference type="Proteomes" id="UP000738325"/>
    </source>
</evidence>
<dbReference type="OrthoDB" id="2371432at2759"/>
<comment type="caution">
    <text evidence="1">The sequence shown here is derived from an EMBL/GenBank/DDBJ whole genome shotgun (WGS) entry which is preliminary data.</text>
</comment>
<keyword evidence="2" id="KW-1185">Reference proteome</keyword>
<dbReference type="EMBL" id="JAAAIP010001667">
    <property type="protein sequence ID" value="KAG0304757.1"/>
    <property type="molecule type" value="Genomic_DNA"/>
</dbReference>
<accession>A0A9P6UJC2</accession>
<gene>
    <name evidence="1" type="ORF">BGZ99_002285</name>
</gene>
<sequence>MAQIAVDGTLTGDCTQNFGTDVKFVQTASVDSLEYDLSSTSPTISVFGGGVTLLAVPGVVSLPFTKVAIATPETPVVVTGFALAMDIAPTSLVISVDHIPAFTQFLTTLFMDAKATLTFHGHTNATMDVKLPGSKSVGSFLGGAAPALPTSKIVQIPGISVSSDIELKGFNNFGSKPATVTSGQIFTVSTIGNTEQVRVEVTLESSSSVAVHFGDVILQVAQAAGAPGSLGTATVSNFKLGPGKNTFELVITSTKVGDLGKIFSGATAGLKLAVNGFIGSSPVDLANTVVANVNFAVAF</sequence>
<reference evidence="1" key="1">
    <citation type="journal article" date="2020" name="Fungal Divers.">
        <title>Resolving the Mortierellaceae phylogeny through synthesis of multi-gene phylogenetics and phylogenomics.</title>
        <authorList>
            <person name="Vandepol N."/>
            <person name="Liber J."/>
            <person name="Desiro A."/>
            <person name="Na H."/>
            <person name="Kennedy M."/>
            <person name="Barry K."/>
            <person name="Grigoriev I.V."/>
            <person name="Miller A.N."/>
            <person name="O'Donnell K."/>
            <person name="Stajich J.E."/>
            <person name="Bonito G."/>
        </authorList>
    </citation>
    <scope>NUCLEOTIDE SEQUENCE</scope>
    <source>
        <strain evidence="1">REB-010B</strain>
    </source>
</reference>
<dbReference type="Proteomes" id="UP000738325">
    <property type="component" value="Unassembled WGS sequence"/>
</dbReference>
<name>A0A9P6UJC2_9FUNG</name>
<organism evidence="1 2">
    <name type="scientific">Dissophora globulifera</name>
    <dbReference type="NCBI Taxonomy" id="979702"/>
    <lineage>
        <taxon>Eukaryota</taxon>
        <taxon>Fungi</taxon>
        <taxon>Fungi incertae sedis</taxon>
        <taxon>Mucoromycota</taxon>
        <taxon>Mortierellomycotina</taxon>
        <taxon>Mortierellomycetes</taxon>
        <taxon>Mortierellales</taxon>
        <taxon>Mortierellaceae</taxon>
        <taxon>Dissophora</taxon>
    </lineage>
</organism>
<proteinExistence type="predicted"/>